<sequence length="329" mass="37995">MSPGEFVRRMNYLVHDPVQRYIFTRDQVNLQLKAVARKLQALADASGDMKDFEANIQQFTGDFYSLAKLESCRDPPTTIKHHFGANLEITSHQMESLELTRSVLLPTLEMGFLLSVWRLYRREEIDHLVQFVQLVWNDTKVEKNGVQHIGHFLGNVIFFLLTLAAIDQKQSVLTALEPFFSTAAIYADDRRRFAQVFSVHQRKLVECLNNRGLTNAARFLHQRWGLQINLDRTWTDASCWKSLFGSTWLAFTSTGELGVGVPVNLLDPAPRLDQFLPSEYQTTFPSFRSIDRIQNKLFQDDHPVFASAWFTLKHAVDVVRGLRRWGYED</sequence>
<name>A0A4Q0A1W8_9FUNG</name>
<dbReference type="Proteomes" id="UP000268162">
    <property type="component" value="Unassembled WGS sequence"/>
</dbReference>
<evidence type="ECO:0000313" key="2">
    <source>
        <dbReference type="Proteomes" id="UP000268162"/>
    </source>
</evidence>
<accession>A0A4Q0A1W8</accession>
<evidence type="ECO:0000313" key="1">
    <source>
        <dbReference type="EMBL" id="RKP40047.1"/>
    </source>
</evidence>
<gene>
    <name evidence="1" type="ORF">BJ085DRAFT_37823</name>
</gene>
<proteinExistence type="predicted"/>
<reference evidence="2" key="1">
    <citation type="journal article" date="2018" name="Nat. Microbiol.">
        <title>Leveraging single-cell genomics to expand the fungal tree of life.</title>
        <authorList>
            <person name="Ahrendt S.R."/>
            <person name="Quandt C.A."/>
            <person name="Ciobanu D."/>
            <person name="Clum A."/>
            <person name="Salamov A."/>
            <person name="Andreopoulos B."/>
            <person name="Cheng J.F."/>
            <person name="Woyke T."/>
            <person name="Pelin A."/>
            <person name="Henrissat B."/>
            <person name="Reynolds N.K."/>
            <person name="Benny G.L."/>
            <person name="Smith M.E."/>
            <person name="James T.Y."/>
            <person name="Grigoriev I.V."/>
        </authorList>
    </citation>
    <scope>NUCLEOTIDE SEQUENCE [LARGE SCALE GENOMIC DNA]</scope>
    <source>
        <strain evidence="2">RSA 468</strain>
    </source>
</reference>
<keyword evidence="2" id="KW-1185">Reference proteome</keyword>
<organism evidence="1 2">
    <name type="scientific">Dimargaris cristalligena</name>
    <dbReference type="NCBI Taxonomy" id="215637"/>
    <lineage>
        <taxon>Eukaryota</taxon>
        <taxon>Fungi</taxon>
        <taxon>Fungi incertae sedis</taxon>
        <taxon>Zoopagomycota</taxon>
        <taxon>Kickxellomycotina</taxon>
        <taxon>Dimargaritomycetes</taxon>
        <taxon>Dimargaritales</taxon>
        <taxon>Dimargaritaceae</taxon>
        <taxon>Dimargaris</taxon>
    </lineage>
</organism>
<protein>
    <submittedName>
        <fullName evidence="1">Uncharacterized protein</fullName>
    </submittedName>
</protein>
<dbReference type="AlphaFoldDB" id="A0A4Q0A1W8"/>
<dbReference type="EMBL" id="ML002228">
    <property type="protein sequence ID" value="RKP40047.1"/>
    <property type="molecule type" value="Genomic_DNA"/>
</dbReference>